<dbReference type="Gene3D" id="3.10.450.320">
    <property type="entry name" value="Mitochondrial import inner membrane translocase subunit Tim21"/>
    <property type="match status" value="1"/>
</dbReference>
<accession>A0A8X6IN56</accession>
<comment type="caution">
    <text evidence="13">The sequence shown here is derived from an EMBL/GenBank/DDBJ whole genome shotgun (WGS) entry which is preliminary data.</text>
</comment>
<dbReference type="InterPro" id="IPR013261">
    <property type="entry name" value="Tim21"/>
</dbReference>
<reference evidence="13" key="1">
    <citation type="submission" date="2020-07" db="EMBL/GenBank/DDBJ databases">
        <title>Multicomponent nature underlies the extraordinary mechanical properties of spider dragline silk.</title>
        <authorList>
            <person name="Kono N."/>
            <person name="Nakamura H."/>
            <person name="Mori M."/>
            <person name="Yoshida Y."/>
            <person name="Ohtoshi R."/>
            <person name="Malay A.D."/>
            <person name="Moran D.A.P."/>
            <person name="Tomita M."/>
            <person name="Numata K."/>
            <person name="Arakawa K."/>
        </authorList>
    </citation>
    <scope>NUCLEOTIDE SEQUENCE</scope>
</reference>
<evidence type="ECO:0000256" key="4">
    <source>
        <dbReference type="ARBA" id="ARBA00022448"/>
    </source>
</evidence>
<keyword evidence="8 12" id="KW-1133">Transmembrane helix</keyword>
<dbReference type="PANTHER" id="PTHR13032:SF6">
    <property type="entry name" value="MITOCHONDRIAL IMPORT INNER MEMBRANE TRANSLOCASE SUBUNIT TIM21"/>
    <property type="match status" value="1"/>
</dbReference>
<keyword evidence="12" id="KW-0999">Mitochondrion inner membrane</keyword>
<dbReference type="OrthoDB" id="436405at2759"/>
<name>A0A8X6IN56_TRICU</name>
<evidence type="ECO:0000256" key="5">
    <source>
        <dbReference type="ARBA" id="ARBA00022692"/>
    </source>
</evidence>
<evidence type="ECO:0000313" key="13">
    <source>
        <dbReference type="EMBL" id="GFR25369.1"/>
    </source>
</evidence>
<dbReference type="Pfam" id="PF08294">
    <property type="entry name" value="TIM21"/>
    <property type="match status" value="1"/>
</dbReference>
<comment type="subcellular location">
    <subcellularLocation>
        <location evidence="12">Mitochondrion inner membrane</location>
        <topology evidence="12">Single-pass membrane protein</topology>
    </subcellularLocation>
    <subcellularLocation>
        <location evidence="1">Mitochondrion membrane</location>
        <topology evidence="1">Single-pass membrane protein</topology>
    </subcellularLocation>
</comment>
<feature type="transmembrane region" description="Helical" evidence="12">
    <location>
        <begin position="148"/>
        <end position="169"/>
    </location>
</feature>
<dbReference type="GO" id="GO:0030150">
    <property type="term" value="P:protein import into mitochondrial matrix"/>
    <property type="evidence" value="ECO:0007669"/>
    <property type="project" value="UniProtKB-UniRule"/>
</dbReference>
<evidence type="ECO:0000256" key="3">
    <source>
        <dbReference type="ARBA" id="ARBA00020726"/>
    </source>
</evidence>
<dbReference type="EMBL" id="BMAO01028522">
    <property type="protein sequence ID" value="GFR25369.1"/>
    <property type="molecule type" value="Genomic_DNA"/>
</dbReference>
<organism evidence="13 14">
    <name type="scientific">Trichonephila clavata</name>
    <name type="common">Joro spider</name>
    <name type="synonym">Nephila clavata</name>
    <dbReference type="NCBI Taxonomy" id="2740835"/>
    <lineage>
        <taxon>Eukaryota</taxon>
        <taxon>Metazoa</taxon>
        <taxon>Ecdysozoa</taxon>
        <taxon>Arthropoda</taxon>
        <taxon>Chelicerata</taxon>
        <taxon>Arachnida</taxon>
        <taxon>Araneae</taxon>
        <taxon>Araneomorphae</taxon>
        <taxon>Entelegynae</taxon>
        <taxon>Araneoidea</taxon>
        <taxon>Nephilidae</taxon>
        <taxon>Trichonephila</taxon>
    </lineage>
</organism>
<protein>
    <recommendedName>
        <fullName evidence="3 12">Mitochondrial import inner membrane translocase subunit Tim21</fullName>
    </recommendedName>
</protein>
<keyword evidence="4 12" id="KW-0813">Transport</keyword>
<dbReference type="AlphaFoldDB" id="A0A8X6IN56"/>
<keyword evidence="11 12" id="KW-0472">Membrane</keyword>
<keyword evidence="9 12" id="KW-0811">Translocation</keyword>
<sequence length="295" mass="33447">MLIRVLHGAQECGSCCHDNLRRTILDGSIFGCRGTWNCEIKPGKETSEISHSCLSFAFNFSVCLEMLSRMHLISPSSWSLKLKNVSCPPSRFPSKEATFCLKQYPSVLIHCRWKAANGDQDSSLSKMRESENSQITLAKKVKETTKDAGYLGIIVAGIGVTGVMFYAILRELFSRQSPNSVYSDALKLCRSDPSVIDTLGEPIKGYGELSSRGRRRHVSHLEYEKDGKNYMRMKFYLEGSRKSGTVHLEMVEGENLKYEYRYLFVDIDGFPPRSIILKDNRHLNSSVNNIMEYKL</sequence>
<evidence type="ECO:0000256" key="12">
    <source>
        <dbReference type="RuleBase" id="RU367142"/>
    </source>
</evidence>
<keyword evidence="14" id="KW-1185">Reference proteome</keyword>
<proteinExistence type="inferred from homology"/>
<dbReference type="GO" id="GO:0005744">
    <property type="term" value="C:TIM23 mitochondrial import inner membrane translocase complex"/>
    <property type="evidence" value="ECO:0007669"/>
    <property type="project" value="UniProtKB-UniRule"/>
</dbReference>
<gene>
    <name evidence="13" type="primary">timm21</name>
    <name evidence="13" type="ORF">TNCT_463971</name>
</gene>
<evidence type="ECO:0000256" key="10">
    <source>
        <dbReference type="ARBA" id="ARBA00023128"/>
    </source>
</evidence>
<keyword evidence="5 12" id="KW-0812">Transmembrane</keyword>
<dbReference type="FunFam" id="3.10.450.320:FF:000001">
    <property type="entry name" value="Mitochondrial import inner membrane translocase subunit Tim21"/>
    <property type="match status" value="1"/>
</dbReference>
<evidence type="ECO:0000256" key="2">
    <source>
        <dbReference type="ARBA" id="ARBA00010867"/>
    </source>
</evidence>
<evidence type="ECO:0000256" key="6">
    <source>
        <dbReference type="ARBA" id="ARBA00022927"/>
    </source>
</evidence>
<evidence type="ECO:0000256" key="1">
    <source>
        <dbReference type="ARBA" id="ARBA00004304"/>
    </source>
</evidence>
<evidence type="ECO:0000256" key="8">
    <source>
        <dbReference type="ARBA" id="ARBA00022989"/>
    </source>
</evidence>
<keyword evidence="7" id="KW-0809">Transit peptide</keyword>
<comment type="function">
    <text evidence="12">Essential component of the TIM23 complex, a complex that mediates the translocation of transit peptide-containing proteins across the mitochondrial inner membrane.</text>
</comment>
<evidence type="ECO:0000313" key="14">
    <source>
        <dbReference type="Proteomes" id="UP000887116"/>
    </source>
</evidence>
<evidence type="ECO:0000256" key="11">
    <source>
        <dbReference type="ARBA" id="ARBA00023136"/>
    </source>
</evidence>
<comment type="similarity">
    <text evidence="2 12">Belongs to the TIM21 family.</text>
</comment>
<dbReference type="PANTHER" id="PTHR13032">
    <property type="entry name" value="MITOCHONDRIAL IMPORT INNER MEMBRANE TRANSLOCASE SUBUNIT TIM21"/>
    <property type="match status" value="1"/>
</dbReference>
<evidence type="ECO:0000256" key="7">
    <source>
        <dbReference type="ARBA" id="ARBA00022946"/>
    </source>
</evidence>
<comment type="subunit">
    <text evidence="12">Component of the TIM23 complex.</text>
</comment>
<evidence type="ECO:0000256" key="9">
    <source>
        <dbReference type="ARBA" id="ARBA00023010"/>
    </source>
</evidence>
<keyword evidence="10 12" id="KW-0496">Mitochondrion</keyword>
<keyword evidence="6 12" id="KW-0653">Protein transport</keyword>
<dbReference type="InterPro" id="IPR038552">
    <property type="entry name" value="Tim21_IMS_sf"/>
</dbReference>
<dbReference type="Proteomes" id="UP000887116">
    <property type="component" value="Unassembled WGS sequence"/>
</dbReference>